<evidence type="ECO:0000313" key="8">
    <source>
        <dbReference type="EMBL" id="CAB4733218.1"/>
    </source>
</evidence>
<evidence type="ECO:0000256" key="6">
    <source>
        <dbReference type="ARBA" id="ARBA00023163"/>
    </source>
</evidence>
<dbReference type="PROSITE" id="PS50944">
    <property type="entry name" value="HTH_DTXR"/>
    <property type="match status" value="1"/>
</dbReference>
<dbReference type="PANTHER" id="PTHR33238">
    <property type="entry name" value="IRON (METAL) DEPENDENT REPRESSOR, DTXR FAMILY"/>
    <property type="match status" value="1"/>
</dbReference>
<accession>A0A6J6SEW2</accession>
<dbReference type="GO" id="GO:0005737">
    <property type="term" value="C:cytoplasm"/>
    <property type="evidence" value="ECO:0007669"/>
    <property type="project" value="UniProtKB-SubCell"/>
</dbReference>
<evidence type="ECO:0000313" key="9">
    <source>
        <dbReference type="EMBL" id="CAB5018768.1"/>
    </source>
</evidence>
<dbReference type="GO" id="GO:0045892">
    <property type="term" value="P:negative regulation of DNA-templated transcription"/>
    <property type="evidence" value="ECO:0007669"/>
    <property type="project" value="TreeGrafter"/>
</dbReference>
<evidence type="ECO:0000256" key="2">
    <source>
        <dbReference type="ARBA" id="ARBA00007871"/>
    </source>
</evidence>
<organism evidence="8">
    <name type="scientific">freshwater metagenome</name>
    <dbReference type="NCBI Taxonomy" id="449393"/>
    <lineage>
        <taxon>unclassified sequences</taxon>
        <taxon>metagenomes</taxon>
        <taxon>ecological metagenomes</taxon>
    </lineage>
</organism>
<keyword evidence="4" id="KW-0805">Transcription regulation</keyword>
<dbReference type="PANTHER" id="PTHR33238:SF10">
    <property type="entry name" value="IRON-DEPENDENT REPRESSOR IDER"/>
    <property type="match status" value="1"/>
</dbReference>
<dbReference type="GO" id="GO:0046983">
    <property type="term" value="F:protein dimerization activity"/>
    <property type="evidence" value="ECO:0007669"/>
    <property type="project" value="InterPro"/>
</dbReference>
<comment type="subcellular location">
    <subcellularLocation>
        <location evidence="1">Cytoplasm</location>
    </subcellularLocation>
</comment>
<name>A0A6J6SEW2_9ZZZZ</name>
<dbReference type="InterPro" id="IPR008988">
    <property type="entry name" value="Transcriptional_repressor_C"/>
</dbReference>
<evidence type="ECO:0000256" key="5">
    <source>
        <dbReference type="ARBA" id="ARBA00023125"/>
    </source>
</evidence>
<dbReference type="InterPro" id="IPR036388">
    <property type="entry name" value="WH-like_DNA-bd_sf"/>
</dbReference>
<evidence type="ECO:0000256" key="1">
    <source>
        <dbReference type="ARBA" id="ARBA00004496"/>
    </source>
</evidence>
<dbReference type="GO" id="GO:0003677">
    <property type="term" value="F:DNA binding"/>
    <property type="evidence" value="ECO:0007669"/>
    <property type="project" value="UniProtKB-KW"/>
</dbReference>
<dbReference type="InterPro" id="IPR022689">
    <property type="entry name" value="Iron_dep_repressor"/>
</dbReference>
<proteinExistence type="inferred from homology"/>
<dbReference type="SUPFAM" id="SSF46785">
    <property type="entry name" value="Winged helix' DNA-binding domain"/>
    <property type="match status" value="1"/>
</dbReference>
<reference evidence="8" key="1">
    <citation type="submission" date="2020-05" db="EMBL/GenBank/DDBJ databases">
        <authorList>
            <person name="Chiriac C."/>
            <person name="Salcher M."/>
            <person name="Ghai R."/>
            <person name="Kavagutti S V."/>
        </authorList>
    </citation>
    <scope>NUCLEOTIDE SEQUENCE</scope>
</reference>
<dbReference type="Pfam" id="PF01325">
    <property type="entry name" value="Fe_dep_repress"/>
    <property type="match status" value="1"/>
</dbReference>
<dbReference type="Pfam" id="PF02742">
    <property type="entry name" value="Fe_dep_repr_C"/>
    <property type="match status" value="1"/>
</dbReference>
<dbReference type="SMART" id="SM00529">
    <property type="entry name" value="HTH_DTXR"/>
    <property type="match status" value="1"/>
</dbReference>
<evidence type="ECO:0000256" key="3">
    <source>
        <dbReference type="ARBA" id="ARBA00011738"/>
    </source>
</evidence>
<dbReference type="EMBL" id="CAEZYR010000015">
    <property type="protein sequence ID" value="CAB4733218.1"/>
    <property type="molecule type" value="Genomic_DNA"/>
</dbReference>
<dbReference type="SUPFAM" id="SSF50037">
    <property type="entry name" value="C-terminal domain of transcriptional repressors"/>
    <property type="match status" value="1"/>
</dbReference>
<evidence type="ECO:0000256" key="4">
    <source>
        <dbReference type="ARBA" id="ARBA00023015"/>
    </source>
</evidence>
<dbReference type="InterPro" id="IPR036390">
    <property type="entry name" value="WH_DNA-bd_sf"/>
</dbReference>
<dbReference type="InterPro" id="IPR036421">
    <property type="entry name" value="Fe_dep_repressor_sf"/>
</dbReference>
<protein>
    <submittedName>
        <fullName evidence="8">Unannotated protein</fullName>
    </submittedName>
</protein>
<comment type="similarity">
    <text evidence="2">Belongs to the DtxR/MntR family.</text>
</comment>
<dbReference type="InterPro" id="IPR001367">
    <property type="entry name" value="Fe_dep_repressor"/>
</dbReference>
<keyword evidence="6" id="KW-0804">Transcription</keyword>
<keyword evidence="5" id="KW-0238">DNA-binding</keyword>
<dbReference type="InterPro" id="IPR022687">
    <property type="entry name" value="HTH_DTXR"/>
</dbReference>
<sequence length="223" mass="24969">MTSVRTGAFHRSYEEYCEAIFEMNEDELDVIQARIAERLQVSRPSVSEMIRRLETEGLVDIGAYITLTTKGRSLAESVVRRHRLAERFLTDVLDLSWSDAHVEAGKWEHVISPVVEAAMTRMLGGPTTCPHGNPIPGSDYRAESTQQLNSVTVGREFTVTRIPEELEFAVGMLDYLESVEVLPGRMGIVKSAELRGDMHVEMNGRDVQIDAFTSERLLVTVAD</sequence>
<dbReference type="GO" id="GO:0003700">
    <property type="term" value="F:DNA-binding transcription factor activity"/>
    <property type="evidence" value="ECO:0007669"/>
    <property type="project" value="InterPro"/>
</dbReference>
<feature type="domain" description="HTH dtxR-type" evidence="7">
    <location>
        <begin position="1"/>
        <end position="68"/>
    </location>
</feature>
<dbReference type="Gene3D" id="1.10.10.10">
    <property type="entry name" value="Winged helix-like DNA-binding domain superfamily/Winged helix DNA-binding domain"/>
    <property type="match status" value="1"/>
</dbReference>
<dbReference type="Gene3D" id="1.10.60.10">
    <property type="entry name" value="Iron dependent repressor, metal binding and dimerisation domain"/>
    <property type="match status" value="1"/>
</dbReference>
<dbReference type="InterPro" id="IPR050536">
    <property type="entry name" value="DtxR_MntR_Metal-Reg"/>
</dbReference>
<dbReference type="GO" id="GO:0046914">
    <property type="term" value="F:transition metal ion binding"/>
    <property type="evidence" value="ECO:0007669"/>
    <property type="project" value="InterPro"/>
</dbReference>
<dbReference type="AlphaFoldDB" id="A0A6J6SEW2"/>
<dbReference type="SUPFAM" id="SSF47979">
    <property type="entry name" value="Iron-dependent repressor protein, dimerization domain"/>
    <property type="match status" value="1"/>
</dbReference>
<gene>
    <name evidence="8" type="ORF">UFOPK2754_00627</name>
    <name evidence="9" type="ORF">UFOPK3967_02631</name>
</gene>
<dbReference type="EMBL" id="CAFBOS010000215">
    <property type="protein sequence ID" value="CAB5018768.1"/>
    <property type="molecule type" value="Genomic_DNA"/>
</dbReference>
<evidence type="ECO:0000259" key="7">
    <source>
        <dbReference type="PROSITE" id="PS50944"/>
    </source>
</evidence>
<comment type="subunit">
    <text evidence="3">Homodimer.</text>
</comment>